<proteinExistence type="inferred from homology"/>
<dbReference type="Gene3D" id="3.40.50.2000">
    <property type="entry name" value="Glycogen Phosphorylase B"/>
    <property type="match status" value="2"/>
</dbReference>
<dbReference type="PaxDb" id="2711-XP_006478662.1"/>
<dbReference type="CDD" id="cd03784">
    <property type="entry name" value="GT1_Gtf-like"/>
    <property type="match status" value="1"/>
</dbReference>
<organism evidence="6 7">
    <name type="scientific">Citrus sinensis</name>
    <name type="common">Sweet orange</name>
    <name type="synonym">Citrus aurantium var. sinensis</name>
    <dbReference type="NCBI Taxonomy" id="2711"/>
    <lineage>
        <taxon>Eukaryota</taxon>
        <taxon>Viridiplantae</taxon>
        <taxon>Streptophyta</taxon>
        <taxon>Embryophyta</taxon>
        <taxon>Tracheophyta</taxon>
        <taxon>Spermatophyta</taxon>
        <taxon>Magnoliopsida</taxon>
        <taxon>eudicotyledons</taxon>
        <taxon>Gunneridae</taxon>
        <taxon>Pentapetalae</taxon>
        <taxon>rosids</taxon>
        <taxon>malvids</taxon>
        <taxon>Sapindales</taxon>
        <taxon>Rutaceae</taxon>
        <taxon>Aurantioideae</taxon>
        <taxon>Citrus</taxon>
    </lineage>
</organism>
<dbReference type="EC" id="2.4.1.-" evidence="5"/>
<dbReference type="FunFam" id="3.40.50.2000:FF:000047">
    <property type="entry name" value="Glycosyltransferase"/>
    <property type="match status" value="1"/>
</dbReference>
<keyword evidence="2 4" id="KW-0328">Glycosyltransferase</keyword>
<dbReference type="EMBL" id="KK785236">
    <property type="protein sequence ID" value="KDO45786.1"/>
    <property type="molecule type" value="Genomic_DNA"/>
</dbReference>
<dbReference type="SMR" id="A0A067E4H3"/>
<dbReference type="GO" id="GO:0035251">
    <property type="term" value="F:UDP-glucosyltransferase activity"/>
    <property type="evidence" value="ECO:0000318"/>
    <property type="project" value="GO_Central"/>
</dbReference>
<evidence type="ECO:0000256" key="5">
    <source>
        <dbReference type="RuleBase" id="RU362057"/>
    </source>
</evidence>
<dbReference type="PANTHER" id="PTHR48047:SF45">
    <property type="entry name" value="SCOPOLETIN GLUCOSYLTRANSFERASE-LIKE"/>
    <property type="match status" value="1"/>
</dbReference>
<accession>A0A067E4H3</accession>
<evidence type="ECO:0000313" key="7">
    <source>
        <dbReference type="Proteomes" id="UP000027120"/>
    </source>
</evidence>
<dbReference type="FunFam" id="3.40.50.2000:FF:000071">
    <property type="entry name" value="Glycosyltransferase"/>
    <property type="match status" value="1"/>
</dbReference>
<dbReference type="PANTHER" id="PTHR48047">
    <property type="entry name" value="GLYCOSYLTRANSFERASE"/>
    <property type="match status" value="1"/>
</dbReference>
<dbReference type="AlphaFoldDB" id="A0A067E4H3"/>
<gene>
    <name evidence="6" type="ORF">CISIN_1g044012mg</name>
</gene>
<protein>
    <recommendedName>
        <fullName evidence="5">Glycosyltransferase</fullName>
        <ecNumber evidence="5">2.4.1.-</ecNumber>
    </recommendedName>
</protein>
<dbReference type="SUPFAM" id="SSF53756">
    <property type="entry name" value="UDP-Glycosyltransferase/glycogen phosphorylase"/>
    <property type="match status" value="1"/>
</dbReference>
<evidence type="ECO:0000256" key="3">
    <source>
        <dbReference type="ARBA" id="ARBA00022679"/>
    </source>
</evidence>
<evidence type="ECO:0000256" key="2">
    <source>
        <dbReference type="ARBA" id="ARBA00022676"/>
    </source>
</evidence>
<keyword evidence="7" id="KW-1185">Reference proteome</keyword>
<dbReference type="InterPro" id="IPR002213">
    <property type="entry name" value="UDP_glucos_trans"/>
</dbReference>
<dbReference type="Proteomes" id="UP000027120">
    <property type="component" value="Unassembled WGS sequence"/>
</dbReference>
<dbReference type="Pfam" id="PF00201">
    <property type="entry name" value="UDPGT"/>
    <property type="match status" value="1"/>
</dbReference>
<dbReference type="PROSITE" id="PS00375">
    <property type="entry name" value="UDPGT"/>
    <property type="match status" value="1"/>
</dbReference>
<dbReference type="eggNOG" id="KOG1192">
    <property type="taxonomic scope" value="Eukaryota"/>
</dbReference>
<evidence type="ECO:0000313" key="6">
    <source>
        <dbReference type="EMBL" id="KDO45786.1"/>
    </source>
</evidence>
<reference evidence="6 7" key="1">
    <citation type="submission" date="2014-04" db="EMBL/GenBank/DDBJ databases">
        <authorList>
            <consortium name="International Citrus Genome Consortium"/>
            <person name="Gmitter F."/>
            <person name="Chen C."/>
            <person name="Farmerie W."/>
            <person name="Harkins T."/>
            <person name="Desany B."/>
            <person name="Mohiuddin M."/>
            <person name="Kodira C."/>
            <person name="Borodovsky M."/>
            <person name="Lomsadze A."/>
            <person name="Burns P."/>
            <person name="Jenkins J."/>
            <person name="Prochnik S."/>
            <person name="Shu S."/>
            <person name="Chapman J."/>
            <person name="Pitluck S."/>
            <person name="Schmutz J."/>
            <person name="Rokhsar D."/>
        </authorList>
    </citation>
    <scope>NUCLEOTIDE SEQUENCE</scope>
</reference>
<evidence type="ECO:0000256" key="1">
    <source>
        <dbReference type="ARBA" id="ARBA00009995"/>
    </source>
</evidence>
<keyword evidence="3 4" id="KW-0808">Transferase</keyword>
<sequence>MVSENQKLHVMFLPYIAPGHMVPMVDMARLFAANGIQVTIILTTMNARRFQNAIDRDSRLGREISLRILRFPSQEAGLPEGCENLMSTSTPETTKKLFPALELLRPEIEKLFREQNPNCIVSDNLFPWTVSIAEELGIPRLAFTGSGFFNNCVSHSLEHHQPFKNIVSETQKFIVPGLPDQVKLSRSQLPDIVKCKSTGFSAMFDELNNAERKSFGVLMNSFYELEPAYADHFRRVTGKKAWHLGPVSLYNRDVDDKAERGDKSCVSKHSCLSWLNSRKPNSVLYICFGSLTRFSKEQTSEIAAALKESGHSFIWVVGKILKTDDDQEEESWLPDGFEDEVRRNDRGFIIKGWAPQVLILEHQAIGGFLTHCGWNSILEGVSAGVPMVTWPVFAEQFNNEKLVTQVLKFGLPVGNEIWKIWATQDSPVINRGNIKNAICVVMDNDDQEAVKMRKKANHLKELAKKAVEEGGSSCNDLKALIEDIRLYKHK</sequence>
<evidence type="ECO:0000256" key="4">
    <source>
        <dbReference type="RuleBase" id="RU003718"/>
    </source>
</evidence>
<comment type="similarity">
    <text evidence="1 4">Belongs to the UDP-glycosyltransferase family.</text>
</comment>
<dbReference type="STRING" id="2711.A0A067E4H3"/>
<dbReference type="InterPro" id="IPR035595">
    <property type="entry name" value="UDP_glycos_trans_CS"/>
</dbReference>
<name>A0A067E4H3_CITSI</name>